<dbReference type="EC" id="3.2.2.6" evidence="1"/>
<dbReference type="Pfam" id="PF01582">
    <property type="entry name" value="TIR"/>
    <property type="match status" value="2"/>
</dbReference>
<feature type="domain" description="TIR" evidence="5">
    <location>
        <begin position="2"/>
        <end position="168"/>
    </location>
</feature>
<dbReference type="EMBL" id="KN643921">
    <property type="protein sequence ID" value="KHN43080.1"/>
    <property type="molecule type" value="Genomic_DNA"/>
</dbReference>
<evidence type="ECO:0000256" key="1">
    <source>
        <dbReference type="ARBA" id="ARBA00011982"/>
    </source>
</evidence>
<name>A0A0B2SDA4_GLYSO</name>
<evidence type="ECO:0000313" key="6">
    <source>
        <dbReference type="EMBL" id="KHN43080.1"/>
    </source>
</evidence>
<comment type="catalytic activity">
    <reaction evidence="4">
        <text>NAD(+) + H2O = ADP-D-ribose + nicotinamide + H(+)</text>
        <dbReference type="Rhea" id="RHEA:16301"/>
        <dbReference type="ChEBI" id="CHEBI:15377"/>
        <dbReference type="ChEBI" id="CHEBI:15378"/>
        <dbReference type="ChEBI" id="CHEBI:17154"/>
        <dbReference type="ChEBI" id="CHEBI:57540"/>
        <dbReference type="ChEBI" id="CHEBI:57967"/>
        <dbReference type="EC" id="3.2.2.6"/>
    </reaction>
    <physiologicalReaction direction="left-to-right" evidence="4">
        <dbReference type="Rhea" id="RHEA:16302"/>
    </physiologicalReaction>
</comment>
<protein>
    <recommendedName>
        <fullName evidence="1">ADP-ribosyl cyclase/cyclic ADP-ribose hydrolase</fullName>
        <ecNumber evidence="1">3.2.2.6</ecNumber>
    </recommendedName>
</protein>
<dbReference type="GO" id="GO:0007165">
    <property type="term" value="P:signal transduction"/>
    <property type="evidence" value="ECO:0007669"/>
    <property type="project" value="InterPro"/>
</dbReference>
<dbReference type="InterPro" id="IPR000157">
    <property type="entry name" value="TIR_dom"/>
</dbReference>
<dbReference type="InterPro" id="IPR035897">
    <property type="entry name" value="Toll_tir_struct_dom_sf"/>
</dbReference>
<dbReference type="FunFam" id="3.40.50.10140:FF:000007">
    <property type="entry name" value="Disease resistance protein (TIR-NBS-LRR class)"/>
    <property type="match status" value="2"/>
</dbReference>
<proteinExistence type="predicted"/>
<accession>A0A0B2SDA4</accession>
<sequence>MAKYDAFLSFRGSETRHHIAASLYKALLREGVHAFTDDQSLNRGEQIQPALFNAIEGSRVFYVVISKGYASSIWCLQELARICYCVETSARRVLPIFYDVDPSEVRKQIGCFGKAFAKHEERLRGDKETMEEVQRWREALTRVANRSGWVIGNESYCVHIPEMVRKKHLSLLPSTSGIALASSTIMHAIRTYDVFVSFRGLDTRNNFAALLLQALHRNGIDAFNDNVHVMKGEFIEYELYKAIDGSRNFIVVFSKNYASSTWCLRELARICKNIETSTRRILPIFYVVDPLKVQKQSGCYEKAFLDHEERFRVAKEREQVWRWRKALKQVSHLPCLHIQNELHHLQQAEIEEILQEIINILNFKSSSLPNDDLVGMKSLVK</sequence>
<reference evidence="6" key="1">
    <citation type="submission" date="2014-07" db="EMBL/GenBank/DDBJ databases">
        <title>Identification of a novel salt tolerance gene in wild soybean by whole-genome sequencing.</title>
        <authorList>
            <person name="Lam H.-M."/>
            <person name="Qi X."/>
            <person name="Li M.-W."/>
            <person name="Liu X."/>
            <person name="Xie M."/>
            <person name="Ni M."/>
            <person name="Xu X."/>
        </authorList>
    </citation>
    <scope>NUCLEOTIDE SEQUENCE [LARGE SCALE GENOMIC DNA]</scope>
    <source>
        <tissue evidence="6">Root</tissue>
    </source>
</reference>
<evidence type="ECO:0000256" key="2">
    <source>
        <dbReference type="ARBA" id="ARBA00022801"/>
    </source>
</evidence>
<dbReference type="SMART" id="SM00255">
    <property type="entry name" value="TIR"/>
    <property type="match status" value="2"/>
</dbReference>
<organism evidence="6">
    <name type="scientific">Glycine soja</name>
    <name type="common">Wild soybean</name>
    <dbReference type="NCBI Taxonomy" id="3848"/>
    <lineage>
        <taxon>Eukaryota</taxon>
        <taxon>Viridiplantae</taxon>
        <taxon>Streptophyta</taxon>
        <taxon>Embryophyta</taxon>
        <taxon>Tracheophyta</taxon>
        <taxon>Spermatophyta</taxon>
        <taxon>Magnoliopsida</taxon>
        <taxon>eudicotyledons</taxon>
        <taxon>Gunneridae</taxon>
        <taxon>Pentapetalae</taxon>
        <taxon>rosids</taxon>
        <taxon>fabids</taxon>
        <taxon>Fabales</taxon>
        <taxon>Fabaceae</taxon>
        <taxon>Papilionoideae</taxon>
        <taxon>50 kb inversion clade</taxon>
        <taxon>NPAAA clade</taxon>
        <taxon>indigoferoid/millettioid clade</taxon>
        <taxon>Phaseoleae</taxon>
        <taxon>Glycine</taxon>
        <taxon>Glycine subgen. Soja</taxon>
    </lineage>
</organism>
<dbReference type="PANTHER" id="PTHR32009">
    <property type="entry name" value="TMV RESISTANCE PROTEIN N-LIKE"/>
    <property type="match status" value="1"/>
</dbReference>
<keyword evidence="2" id="KW-0378">Hydrolase</keyword>
<evidence type="ECO:0000259" key="5">
    <source>
        <dbReference type="PROSITE" id="PS50104"/>
    </source>
</evidence>
<dbReference type="AlphaFoldDB" id="A0A0B2SDA4"/>
<dbReference type="GO" id="GO:0061809">
    <property type="term" value="F:NAD+ nucleosidase activity, cyclic ADP-ribose generating"/>
    <property type="evidence" value="ECO:0007669"/>
    <property type="project" value="UniProtKB-EC"/>
</dbReference>
<evidence type="ECO:0000256" key="3">
    <source>
        <dbReference type="ARBA" id="ARBA00023027"/>
    </source>
</evidence>
<evidence type="ECO:0000256" key="4">
    <source>
        <dbReference type="ARBA" id="ARBA00047304"/>
    </source>
</evidence>
<feature type="domain" description="TIR" evidence="5">
    <location>
        <begin position="190"/>
        <end position="331"/>
    </location>
</feature>
<dbReference type="PROSITE" id="PS50104">
    <property type="entry name" value="TIR"/>
    <property type="match status" value="2"/>
</dbReference>
<gene>
    <name evidence="6" type="ORF">glysoja_043370</name>
</gene>
<dbReference type="Proteomes" id="UP000053555">
    <property type="component" value="Unassembled WGS sequence"/>
</dbReference>
<dbReference type="SUPFAM" id="SSF52200">
    <property type="entry name" value="Toll/Interleukin receptor TIR domain"/>
    <property type="match status" value="2"/>
</dbReference>
<dbReference type="Gene3D" id="3.40.50.10140">
    <property type="entry name" value="Toll/interleukin-1 receptor homology (TIR) domain"/>
    <property type="match status" value="2"/>
</dbReference>
<dbReference type="PANTHER" id="PTHR32009:SF39">
    <property type="entry name" value="TIR DOMAIN-CONTAINING PROTEIN"/>
    <property type="match status" value="1"/>
</dbReference>
<keyword evidence="3" id="KW-0520">NAD</keyword>